<sequence>MDVSPGIALGLVAMLCWGTADYFAAKAIRKVGVFKTLFWGQTIGLSFLFLVLVSLGAFMPSPSTVALILITGLLNVVACLAFYRGLQLGKVSIVSPISASWVVVTVILSLIFLEESLTSLQAAGVVLTISGVFLTSFKLHDLLRLRLRNLAAGAKFAAVSMLAWGLHYVFIDQLVAELGWFLPIFSVKAVTVFSLASYSRMAGKEVSFPKSVARMVLVVGGLEAAAFLAYGAGVASEFTAVVAPVAASFPMVTIMLARIFFHELVEINQKIGIAAVLTGLILLSL</sequence>
<dbReference type="STRING" id="1776334.APZ16_02950"/>
<feature type="transmembrane region" description="Helical" evidence="5">
    <location>
        <begin position="211"/>
        <end position="232"/>
    </location>
</feature>
<feature type="transmembrane region" description="Helical" evidence="5">
    <location>
        <begin position="6"/>
        <end position="25"/>
    </location>
</feature>
<evidence type="ECO:0000256" key="3">
    <source>
        <dbReference type="ARBA" id="ARBA00022989"/>
    </source>
</evidence>
<evidence type="ECO:0000256" key="5">
    <source>
        <dbReference type="SAM" id="Phobius"/>
    </source>
</evidence>
<dbReference type="InterPro" id="IPR037185">
    <property type="entry name" value="EmrE-like"/>
</dbReference>
<feature type="transmembrane region" description="Helical" evidence="5">
    <location>
        <begin position="180"/>
        <end position="199"/>
    </location>
</feature>
<feature type="transmembrane region" description="Helical" evidence="5">
    <location>
        <begin position="238"/>
        <end position="261"/>
    </location>
</feature>
<keyword evidence="3 5" id="KW-1133">Transmembrane helix</keyword>
<feature type="transmembrane region" description="Helical" evidence="5">
    <location>
        <begin position="37"/>
        <end position="59"/>
    </location>
</feature>
<dbReference type="InterPro" id="IPR050638">
    <property type="entry name" value="AA-Vitamin_Transporters"/>
</dbReference>
<evidence type="ECO:0000256" key="2">
    <source>
        <dbReference type="ARBA" id="ARBA00022692"/>
    </source>
</evidence>
<evidence type="ECO:0000256" key="4">
    <source>
        <dbReference type="ARBA" id="ARBA00023136"/>
    </source>
</evidence>
<organism evidence="7 8">
    <name type="scientific">Hadarchaeum yellowstonense</name>
    <dbReference type="NCBI Taxonomy" id="1776334"/>
    <lineage>
        <taxon>Archaea</taxon>
        <taxon>Methanobacteriati</taxon>
        <taxon>Candidatus Hadarchaeota</taxon>
        <taxon>Candidatus Hadarchaeia</taxon>
        <taxon>Candidatus Hadarchaeales</taxon>
        <taxon>Candidatus Hadarchaeaceae</taxon>
        <taxon>Candidatus Hadarchaeum</taxon>
    </lineage>
</organism>
<feature type="domain" description="EamA" evidence="6">
    <location>
        <begin position="5"/>
        <end position="136"/>
    </location>
</feature>
<feature type="transmembrane region" description="Helical" evidence="5">
    <location>
        <begin position="65"/>
        <end position="86"/>
    </location>
</feature>
<accession>A0A147K0Y4</accession>
<dbReference type="Proteomes" id="UP000074294">
    <property type="component" value="Unassembled WGS sequence"/>
</dbReference>
<dbReference type="PANTHER" id="PTHR32322">
    <property type="entry name" value="INNER MEMBRANE TRANSPORTER"/>
    <property type="match status" value="1"/>
</dbReference>
<protein>
    <recommendedName>
        <fullName evidence="6">EamA domain-containing protein</fullName>
    </recommendedName>
</protein>
<evidence type="ECO:0000259" key="6">
    <source>
        <dbReference type="Pfam" id="PF00892"/>
    </source>
</evidence>
<name>A0A147K0Y4_HADYE</name>
<feature type="transmembrane region" description="Helical" evidence="5">
    <location>
        <begin position="119"/>
        <end position="137"/>
    </location>
</feature>
<gene>
    <name evidence="7" type="ORF">APZ16_02950</name>
</gene>
<dbReference type="GO" id="GO:0016020">
    <property type="term" value="C:membrane"/>
    <property type="evidence" value="ECO:0007669"/>
    <property type="project" value="UniProtKB-SubCell"/>
</dbReference>
<keyword evidence="2 5" id="KW-0812">Transmembrane</keyword>
<dbReference type="SUPFAM" id="SSF103481">
    <property type="entry name" value="Multidrug resistance efflux transporter EmrE"/>
    <property type="match status" value="2"/>
</dbReference>
<comment type="subcellular location">
    <subcellularLocation>
        <location evidence="1">Membrane</location>
        <topology evidence="1">Multi-pass membrane protein</topology>
    </subcellularLocation>
</comment>
<evidence type="ECO:0000256" key="1">
    <source>
        <dbReference type="ARBA" id="ARBA00004141"/>
    </source>
</evidence>
<dbReference type="InterPro" id="IPR000620">
    <property type="entry name" value="EamA_dom"/>
</dbReference>
<keyword evidence="4 5" id="KW-0472">Membrane</keyword>
<reference evidence="7 8" key="1">
    <citation type="journal article" date="2016" name="Nat. Microbiol.">
        <title>Genomic inference of the metabolism of cosmopolitan subsurface Archaea, Hadesarchaea.</title>
        <authorList>
            <person name="Baker B.J."/>
            <person name="Saw J.H."/>
            <person name="Lind A.E."/>
            <person name="Lazar C.S."/>
            <person name="Hinrichs K.-U."/>
            <person name="Teske A.P."/>
            <person name="Ettema T.J."/>
        </authorList>
    </citation>
    <scope>NUCLEOTIDE SEQUENCE [LARGE SCALE GENOMIC DNA]</scope>
</reference>
<evidence type="ECO:0000313" key="8">
    <source>
        <dbReference type="Proteomes" id="UP000074294"/>
    </source>
</evidence>
<comment type="caution">
    <text evidence="7">The sequence shown here is derived from an EMBL/GenBank/DDBJ whole genome shotgun (WGS) entry which is preliminary data.</text>
</comment>
<feature type="transmembrane region" description="Helical" evidence="5">
    <location>
        <begin position="93"/>
        <end position="113"/>
    </location>
</feature>
<feature type="domain" description="EamA" evidence="6">
    <location>
        <begin position="153"/>
        <end position="284"/>
    </location>
</feature>
<feature type="transmembrane region" description="Helical" evidence="5">
    <location>
        <begin position="149"/>
        <end position="168"/>
    </location>
</feature>
<dbReference type="AlphaFoldDB" id="A0A147K0Y4"/>
<dbReference type="PANTHER" id="PTHR32322:SF2">
    <property type="entry name" value="EAMA DOMAIN-CONTAINING PROTEIN"/>
    <property type="match status" value="1"/>
</dbReference>
<dbReference type="EMBL" id="LQMQ01000007">
    <property type="protein sequence ID" value="KUO42408.1"/>
    <property type="molecule type" value="Genomic_DNA"/>
</dbReference>
<dbReference type="Pfam" id="PF00892">
    <property type="entry name" value="EamA"/>
    <property type="match status" value="2"/>
</dbReference>
<evidence type="ECO:0000313" key="7">
    <source>
        <dbReference type="EMBL" id="KUO42408.1"/>
    </source>
</evidence>
<proteinExistence type="predicted"/>